<dbReference type="RefSeq" id="WP_169604906.1">
    <property type="nucleotide sequence ID" value="NZ_CP051481.1"/>
</dbReference>
<sequence>MNTLHFVQFNISPMLKTLVNFPSNFDLNCKAMNNSSINTIQSTIATLCNCQ</sequence>
<dbReference type="EMBL" id="CP051481">
    <property type="protein sequence ID" value="QJG66855.1"/>
    <property type="molecule type" value="Genomic_DNA"/>
</dbReference>
<proteinExistence type="predicted"/>
<evidence type="ECO:0000313" key="2">
    <source>
        <dbReference type="Proteomes" id="UP000501060"/>
    </source>
</evidence>
<name>A0A858U6G5_9MOLU</name>
<evidence type="ECO:0000313" key="1">
    <source>
        <dbReference type="EMBL" id="QJG66855.1"/>
    </source>
</evidence>
<reference evidence="1 2" key="1">
    <citation type="submission" date="2020-04" db="EMBL/GenBank/DDBJ databases">
        <title>Novel Mycoplasma species detected in Phocoena phocoena (harbor porpoise) from the USA.</title>
        <authorList>
            <person name="Volokhov D.V."/>
        </authorList>
    </citation>
    <scope>NUCLEOTIDE SEQUENCE [LARGE SCALE GENOMIC DNA]</scope>
    <source>
        <strain evidence="1 2">Phocoena C-264-GEN</strain>
    </source>
</reference>
<protein>
    <submittedName>
        <fullName evidence="1">Uncharacterized protein</fullName>
    </submittedName>
</protein>
<organism evidence="1 2">
    <name type="scientific">Mycoplasma phocoenae</name>
    <dbReference type="NCBI Taxonomy" id="754517"/>
    <lineage>
        <taxon>Bacteria</taxon>
        <taxon>Bacillati</taxon>
        <taxon>Mycoplasmatota</taxon>
        <taxon>Mollicutes</taxon>
        <taxon>Mycoplasmataceae</taxon>
        <taxon>Mycoplasma</taxon>
    </lineage>
</organism>
<dbReference type="AlphaFoldDB" id="A0A858U6G5"/>
<dbReference type="Proteomes" id="UP000501060">
    <property type="component" value="Chromosome"/>
</dbReference>
<keyword evidence="2" id="KW-1185">Reference proteome</keyword>
<dbReference type="KEGG" id="mphe:HGG69_00745"/>
<gene>
    <name evidence="1" type="ORF">HGG69_00745</name>
</gene>
<accession>A0A858U6G5</accession>